<sequence length="191" mass="20544">MKEIGPVIRISLLLMIVCGLAYPLALTSISQAVMPEKSMGSLVYDKKGEAVGSELIGQPFTDPRYFNSRVSSIGYDASGSGSPNEAPSNPALLKRVKTSIEKWKRENPDVPVNQLPIDLVTNSASGLDPDISPAGAAAQIPRISRLTGISKKQLQQLVEVHTKKASMFSEARVNVLLLNIDLKEKLTSGKS</sequence>
<protein>
    <recommendedName>
        <fullName evidence="11">Potassium-transporting ATPase KdpC subunit</fullName>
    </recommendedName>
    <alternativeName>
        <fullName evidence="11">ATP phosphohydrolase [potassium-transporting] C chain</fullName>
    </alternativeName>
    <alternativeName>
        <fullName evidence="11">Potassium-binding and translocating subunit C</fullName>
    </alternativeName>
    <alternativeName>
        <fullName evidence="11">Potassium-translocating ATPase C chain</fullName>
    </alternativeName>
</protein>
<dbReference type="GeneID" id="92854325"/>
<keyword evidence="7 11" id="KW-0630">Potassium</keyword>
<keyword evidence="3 11" id="KW-0633">Potassium transport</keyword>
<evidence type="ECO:0000256" key="4">
    <source>
        <dbReference type="ARBA" id="ARBA00022692"/>
    </source>
</evidence>
<dbReference type="Pfam" id="PF02669">
    <property type="entry name" value="KdpC"/>
    <property type="match status" value="1"/>
</dbReference>
<dbReference type="InterPro" id="IPR003820">
    <property type="entry name" value="KdpC"/>
</dbReference>
<evidence type="ECO:0000256" key="9">
    <source>
        <dbReference type="ARBA" id="ARBA00023065"/>
    </source>
</evidence>
<name>A0ABN5ABE5_9BACI</name>
<dbReference type="HAMAP" id="MF_00276">
    <property type="entry name" value="KdpC"/>
    <property type="match status" value="1"/>
</dbReference>
<comment type="subcellular location">
    <subcellularLocation>
        <location evidence="11">Cell membrane</location>
        <topology evidence="11">Single-pass membrane protein</topology>
    </subcellularLocation>
</comment>
<feature type="transmembrane region" description="Helical" evidence="11">
    <location>
        <begin position="12"/>
        <end position="34"/>
    </location>
</feature>
<comment type="function">
    <text evidence="11">Part of the high-affinity ATP-driven potassium transport (or Kdp) system, which catalyzes the hydrolysis of ATP coupled with the electrogenic transport of potassium into the cytoplasm. This subunit acts as a catalytic chaperone that increases the ATP-binding affinity of the ATP-hydrolyzing subunit KdpB by the formation of a transient KdpB/KdpC/ATP ternary complex.</text>
</comment>
<dbReference type="PANTHER" id="PTHR30042">
    <property type="entry name" value="POTASSIUM-TRANSPORTING ATPASE C CHAIN"/>
    <property type="match status" value="1"/>
</dbReference>
<gene>
    <name evidence="11 12" type="primary">kdpC</name>
    <name evidence="12" type="ORF">S101395_01657</name>
</gene>
<evidence type="ECO:0000256" key="7">
    <source>
        <dbReference type="ARBA" id="ARBA00022958"/>
    </source>
</evidence>
<evidence type="ECO:0000256" key="8">
    <source>
        <dbReference type="ARBA" id="ARBA00022989"/>
    </source>
</evidence>
<dbReference type="PIRSF" id="PIRSF001296">
    <property type="entry name" value="K_ATPase_KdpC"/>
    <property type="match status" value="1"/>
</dbReference>
<comment type="subunit">
    <text evidence="11">The system is composed of three essential subunits: KdpA, KdpB and KdpC.</text>
</comment>
<dbReference type="RefSeq" id="WP_006637754.1">
    <property type="nucleotide sequence ID" value="NZ_BORD01000003.1"/>
</dbReference>
<dbReference type="NCBIfam" id="NF001454">
    <property type="entry name" value="PRK00315.1"/>
    <property type="match status" value="1"/>
</dbReference>
<dbReference type="EMBL" id="CP021920">
    <property type="protein sequence ID" value="ASB88166.1"/>
    <property type="molecule type" value="Genomic_DNA"/>
</dbReference>
<evidence type="ECO:0000313" key="12">
    <source>
        <dbReference type="EMBL" id="ASB88166.1"/>
    </source>
</evidence>
<keyword evidence="5 11" id="KW-0547">Nucleotide-binding</keyword>
<keyword evidence="13" id="KW-1185">Reference proteome</keyword>
<evidence type="ECO:0000256" key="10">
    <source>
        <dbReference type="ARBA" id="ARBA00023136"/>
    </source>
</evidence>
<evidence type="ECO:0000256" key="11">
    <source>
        <dbReference type="HAMAP-Rule" id="MF_00276"/>
    </source>
</evidence>
<keyword evidence="6 11" id="KW-0067">ATP-binding</keyword>
<evidence type="ECO:0000256" key="6">
    <source>
        <dbReference type="ARBA" id="ARBA00022840"/>
    </source>
</evidence>
<accession>A0ABN5ABE5</accession>
<keyword evidence="10 11" id="KW-0472">Membrane</keyword>
<dbReference type="GO" id="GO:0016787">
    <property type="term" value="F:hydrolase activity"/>
    <property type="evidence" value="ECO:0007669"/>
    <property type="project" value="UniProtKB-KW"/>
</dbReference>
<evidence type="ECO:0000313" key="13">
    <source>
        <dbReference type="Proteomes" id="UP000196877"/>
    </source>
</evidence>
<dbReference type="PANTHER" id="PTHR30042:SF2">
    <property type="entry name" value="POTASSIUM-TRANSPORTING ATPASE KDPC SUBUNIT"/>
    <property type="match status" value="1"/>
</dbReference>
<keyword evidence="4 11" id="KW-0812">Transmembrane</keyword>
<keyword evidence="2 11" id="KW-1003">Cell membrane</keyword>
<keyword evidence="9 11" id="KW-0406">Ion transport</keyword>
<dbReference type="NCBIfam" id="TIGR00681">
    <property type="entry name" value="kdpC"/>
    <property type="match status" value="1"/>
</dbReference>
<proteinExistence type="inferred from homology"/>
<keyword evidence="1 11" id="KW-0813">Transport</keyword>
<dbReference type="Proteomes" id="UP000196877">
    <property type="component" value="Chromosome"/>
</dbReference>
<reference evidence="12 13" key="1">
    <citation type="submission" date="2017-06" db="EMBL/GenBank/DDBJ databases">
        <title>Genome sequence of Bacillus sonorensis strain SRCM101395.</title>
        <authorList>
            <person name="Cho S.H."/>
        </authorList>
    </citation>
    <scope>NUCLEOTIDE SEQUENCE [LARGE SCALE GENOMIC DNA]</scope>
    <source>
        <strain evidence="12 13">SRCM101395</strain>
    </source>
</reference>
<evidence type="ECO:0000256" key="3">
    <source>
        <dbReference type="ARBA" id="ARBA00022538"/>
    </source>
</evidence>
<keyword evidence="12" id="KW-0378">Hydrolase</keyword>
<organism evidence="12 13">
    <name type="scientific">Bacillus sonorensis</name>
    <dbReference type="NCBI Taxonomy" id="119858"/>
    <lineage>
        <taxon>Bacteria</taxon>
        <taxon>Bacillati</taxon>
        <taxon>Bacillota</taxon>
        <taxon>Bacilli</taxon>
        <taxon>Bacillales</taxon>
        <taxon>Bacillaceae</taxon>
        <taxon>Bacillus</taxon>
    </lineage>
</organism>
<comment type="similarity">
    <text evidence="11">Belongs to the KdpC family.</text>
</comment>
<evidence type="ECO:0000256" key="1">
    <source>
        <dbReference type="ARBA" id="ARBA00022448"/>
    </source>
</evidence>
<evidence type="ECO:0000256" key="5">
    <source>
        <dbReference type="ARBA" id="ARBA00022741"/>
    </source>
</evidence>
<keyword evidence="8 11" id="KW-1133">Transmembrane helix</keyword>
<evidence type="ECO:0000256" key="2">
    <source>
        <dbReference type="ARBA" id="ARBA00022475"/>
    </source>
</evidence>